<evidence type="ECO:0000256" key="3">
    <source>
        <dbReference type="ARBA" id="ARBA00022553"/>
    </source>
</evidence>
<evidence type="ECO:0000256" key="2">
    <source>
        <dbReference type="ARBA" id="ARBA00012438"/>
    </source>
</evidence>
<dbReference type="PANTHER" id="PTHR41523">
    <property type="entry name" value="TWO-COMPONENT SYSTEM SENSOR PROTEIN"/>
    <property type="match status" value="1"/>
</dbReference>
<name>A0ABP8LZ89_9BACT</name>
<keyword evidence="3" id="KW-0597">Phosphoprotein</keyword>
<dbReference type="SUPFAM" id="SSF48452">
    <property type="entry name" value="TPR-like"/>
    <property type="match status" value="1"/>
</dbReference>
<keyword evidence="8" id="KW-0472">Membrane</keyword>
<reference evidence="12" key="1">
    <citation type="journal article" date="2019" name="Int. J. Syst. Evol. Microbiol.">
        <title>The Global Catalogue of Microorganisms (GCM) 10K type strain sequencing project: providing services to taxonomists for standard genome sequencing and annotation.</title>
        <authorList>
            <consortium name="The Broad Institute Genomics Platform"/>
            <consortium name="The Broad Institute Genome Sequencing Center for Infectious Disease"/>
            <person name="Wu L."/>
            <person name="Ma J."/>
        </authorList>
    </citation>
    <scope>NUCLEOTIDE SEQUENCE [LARGE SCALE GENOMIC DNA]</scope>
    <source>
        <strain evidence="12">JCM 31920</strain>
    </source>
</reference>
<dbReference type="Gene3D" id="1.25.40.10">
    <property type="entry name" value="Tetratricopeptide repeat domain"/>
    <property type="match status" value="2"/>
</dbReference>
<feature type="domain" description="Histidine kinase/HSP90-like ATPase" evidence="10">
    <location>
        <begin position="446"/>
        <end position="534"/>
    </location>
</feature>
<dbReference type="EMBL" id="BAABEY010000021">
    <property type="protein sequence ID" value="GAA4439589.1"/>
    <property type="molecule type" value="Genomic_DNA"/>
</dbReference>
<dbReference type="SUPFAM" id="SSF55874">
    <property type="entry name" value="ATPase domain of HSP90 chaperone/DNA topoisomerase II/histidine kinase"/>
    <property type="match status" value="1"/>
</dbReference>
<dbReference type="Pfam" id="PF07568">
    <property type="entry name" value="HisKA_2"/>
    <property type="match status" value="1"/>
</dbReference>
<evidence type="ECO:0000259" key="9">
    <source>
        <dbReference type="Pfam" id="PF07568"/>
    </source>
</evidence>
<keyword evidence="12" id="KW-1185">Reference proteome</keyword>
<proteinExistence type="predicted"/>
<dbReference type="InterPro" id="IPR011495">
    <property type="entry name" value="Sig_transdc_His_kin_sub2_dim/P"/>
</dbReference>
<dbReference type="PANTHER" id="PTHR41523:SF8">
    <property type="entry name" value="ETHYLENE RESPONSE SENSOR PROTEIN"/>
    <property type="match status" value="1"/>
</dbReference>
<dbReference type="CDD" id="cd16936">
    <property type="entry name" value="HATPase_RsbW-like"/>
    <property type="match status" value="1"/>
</dbReference>
<keyword evidence="8" id="KW-0812">Transmembrane</keyword>
<evidence type="ECO:0000256" key="6">
    <source>
        <dbReference type="ARBA" id="ARBA00022777"/>
    </source>
</evidence>
<accession>A0ABP8LZ89</accession>
<dbReference type="Gene3D" id="3.30.450.20">
    <property type="entry name" value="PAS domain"/>
    <property type="match status" value="1"/>
</dbReference>
<feature type="transmembrane region" description="Helical" evidence="8">
    <location>
        <begin position="327"/>
        <end position="348"/>
    </location>
</feature>
<evidence type="ECO:0000256" key="4">
    <source>
        <dbReference type="ARBA" id="ARBA00022679"/>
    </source>
</evidence>
<sequence>MFLWLPLAVSGEGAPLPLNAGKIRRAKEAEQQALRNKDSLQLAEAYYLYGKAYTFAGDHTLSHRYFLRALAILEPRGDSYELGRLYCRLAEYPVYLKNSHEMQYARMATDVFKRIGSLTGLTTSYSLLGQGYEKEAREKGNKAFADSALSYFAAVEKIGIRLKDTAAIAQANLLFAEFYGNSNPRCIPYLEKALTLFSAKENRRPVVNTMIILGDAYCVAGQLQRGYALLMRAKQLCEEKGMDDYQLALTLDGALVRYYEKAGMWKEAFAYHKRLSLNEKARFVRERDGAFLRLQTEYETGKKEALVKAQKRELGLNRKLMKVQRDVIVSVAMLFVLAVGVSILFFRLSRKNHRMSEKNGQLVKEQNHRLKNNLQMISSLLNLQARALSDTDARKAVQESRLRVQSMAIIQRALYDNTRPEHVDLSVFIPELTEGVLFACGYADARQVYEVAPVLLDADRITSLGFLLTELVMNACKYAFPDNPEPVLTVNCLETEGMIRFTVADNGPGFEGLKAGRETGSFGMRLVELQVNQLYGTHRFTRDKGTVFTLEFKK</sequence>
<dbReference type="InterPro" id="IPR011990">
    <property type="entry name" value="TPR-like_helical_dom_sf"/>
</dbReference>
<evidence type="ECO:0000256" key="1">
    <source>
        <dbReference type="ARBA" id="ARBA00000085"/>
    </source>
</evidence>
<dbReference type="Proteomes" id="UP001501508">
    <property type="component" value="Unassembled WGS sequence"/>
</dbReference>
<evidence type="ECO:0000313" key="12">
    <source>
        <dbReference type="Proteomes" id="UP001501508"/>
    </source>
</evidence>
<organism evidence="11 12">
    <name type="scientific">Ravibacter arvi</name>
    <dbReference type="NCBI Taxonomy" id="2051041"/>
    <lineage>
        <taxon>Bacteria</taxon>
        <taxon>Pseudomonadati</taxon>
        <taxon>Bacteroidota</taxon>
        <taxon>Cytophagia</taxon>
        <taxon>Cytophagales</taxon>
        <taxon>Spirosomataceae</taxon>
        <taxon>Ravibacter</taxon>
    </lineage>
</organism>
<keyword evidence="8" id="KW-1133">Transmembrane helix</keyword>
<dbReference type="InterPro" id="IPR003594">
    <property type="entry name" value="HATPase_dom"/>
</dbReference>
<evidence type="ECO:0000256" key="5">
    <source>
        <dbReference type="ARBA" id="ARBA00022741"/>
    </source>
</evidence>
<keyword evidence="7" id="KW-0067">ATP-binding</keyword>
<gene>
    <name evidence="11" type="ORF">GCM10023091_22010</name>
</gene>
<keyword evidence="4" id="KW-0808">Transferase</keyword>
<evidence type="ECO:0000259" key="10">
    <source>
        <dbReference type="Pfam" id="PF13581"/>
    </source>
</evidence>
<evidence type="ECO:0000256" key="8">
    <source>
        <dbReference type="SAM" id="Phobius"/>
    </source>
</evidence>
<keyword evidence="5" id="KW-0547">Nucleotide-binding</keyword>
<keyword evidence="6" id="KW-0418">Kinase</keyword>
<evidence type="ECO:0000313" key="11">
    <source>
        <dbReference type="EMBL" id="GAA4439589.1"/>
    </source>
</evidence>
<feature type="domain" description="Signal transduction histidine kinase subgroup 2 dimerisation and phosphoacceptor" evidence="9">
    <location>
        <begin position="365"/>
        <end position="435"/>
    </location>
</feature>
<dbReference type="Pfam" id="PF13581">
    <property type="entry name" value="HATPase_c_2"/>
    <property type="match status" value="1"/>
</dbReference>
<dbReference type="EC" id="2.7.13.3" evidence="2"/>
<evidence type="ECO:0000256" key="7">
    <source>
        <dbReference type="ARBA" id="ARBA00022840"/>
    </source>
</evidence>
<dbReference type="Gene3D" id="3.30.565.10">
    <property type="entry name" value="Histidine kinase-like ATPase, C-terminal domain"/>
    <property type="match status" value="1"/>
</dbReference>
<comment type="caution">
    <text evidence="11">The sequence shown here is derived from an EMBL/GenBank/DDBJ whole genome shotgun (WGS) entry which is preliminary data.</text>
</comment>
<comment type="catalytic activity">
    <reaction evidence="1">
        <text>ATP + protein L-histidine = ADP + protein N-phospho-L-histidine.</text>
        <dbReference type="EC" id="2.7.13.3"/>
    </reaction>
</comment>
<dbReference type="InterPro" id="IPR036890">
    <property type="entry name" value="HATPase_C_sf"/>
</dbReference>
<protein>
    <recommendedName>
        <fullName evidence="2">histidine kinase</fullName>
        <ecNumber evidence="2">2.7.13.3</ecNumber>
    </recommendedName>
</protein>